<protein>
    <submittedName>
        <fullName evidence="2">Uncharacterized protein</fullName>
    </submittedName>
</protein>
<organism evidence="2 3">
    <name type="scientific">Helianthus annuus</name>
    <name type="common">Common sunflower</name>
    <dbReference type="NCBI Taxonomy" id="4232"/>
    <lineage>
        <taxon>Eukaryota</taxon>
        <taxon>Viridiplantae</taxon>
        <taxon>Streptophyta</taxon>
        <taxon>Embryophyta</taxon>
        <taxon>Tracheophyta</taxon>
        <taxon>Spermatophyta</taxon>
        <taxon>Magnoliopsida</taxon>
        <taxon>eudicotyledons</taxon>
        <taxon>Gunneridae</taxon>
        <taxon>Pentapetalae</taxon>
        <taxon>asterids</taxon>
        <taxon>campanulids</taxon>
        <taxon>Asterales</taxon>
        <taxon>Asteraceae</taxon>
        <taxon>Asteroideae</taxon>
        <taxon>Heliantheae alliance</taxon>
        <taxon>Heliantheae</taxon>
        <taxon>Helianthus</taxon>
    </lineage>
</organism>
<dbReference type="EMBL" id="CM007899">
    <property type="protein sequence ID" value="OTG10944.1"/>
    <property type="molecule type" value="Genomic_DNA"/>
</dbReference>
<gene>
    <name evidence="2" type="ORF">HannXRQ_Chr10g0293351</name>
</gene>
<evidence type="ECO:0000313" key="2">
    <source>
        <dbReference type="EMBL" id="OTG10944.1"/>
    </source>
</evidence>
<reference evidence="3" key="1">
    <citation type="journal article" date="2017" name="Nature">
        <title>The sunflower genome provides insights into oil metabolism, flowering and Asterid evolution.</title>
        <authorList>
            <person name="Badouin H."/>
            <person name="Gouzy J."/>
            <person name="Grassa C.J."/>
            <person name="Murat F."/>
            <person name="Staton S.E."/>
            <person name="Cottret L."/>
            <person name="Lelandais-Briere C."/>
            <person name="Owens G.L."/>
            <person name="Carrere S."/>
            <person name="Mayjonade B."/>
            <person name="Legrand L."/>
            <person name="Gill N."/>
            <person name="Kane N.C."/>
            <person name="Bowers J.E."/>
            <person name="Hubner S."/>
            <person name="Bellec A."/>
            <person name="Berard A."/>
            <person name="Berges H."/>
            <person name="Blanchet N."/>
            <person name="Boniface M.C."/>
            <person name="Brunel D."/>
            <person name="Catrice O."/>
            <person name="Chaidir N."/>
            <person name="Claudel C."/>
            <person name="Donnadieu C."/>
            <person name="Faraut T."/>
            <person name="Fievet G."/>
            <person name="Helmstetter N."/>
            <person name="King M."/>
            <person name="Knapp S.J."/>
            <person name="Lai Z."/>
            <person name="Le Paslier M.C."/>
            <person name="Lippi Y."/>
            <person name="Lorenzon L."/>
            <person name="Mandel J.R."/>
            <person name="Marage G."/>
            <person name="Marchand G."/>
            <person name="Marquand E."/>
            <person name="Bret-Mestries E."/>
            <person name="Morien E."/>
            <person name="Nambeesan S."/>
            <person name="Nguyen T."/>
            <person name="Pegot-Espagnet P."/>
            <person name="Pouilly N."/>
            <person name="Raftis F."/>
            <person name="Sallet E."/>
            <person name="Schiex T."/>
            <person name="Thomas J."/>
            <person name="Vandecasteele C."/>
            <person name="Vares D."/>
            <person name="Vear F."/>
            <person name="Vautrin S."/>
            <person name="Crespi M."/>
            <person name="Mangin B."/>
            <person name="Burke J.M."/>
            <person name="Salse J."/>
            <person name="Munos S."/>
            <person name="Vincourt P."/>
            <person name="Rieseberg L.H."/>
            <person name="Langlade N.B."/>
        </authorList>
    </citation>
    <scope>NUCLEOTIDE SEQUENCE [LARGE SCALE GENOMIC DNA]</scope>
    <source>
        <strain evidence="3">cv. SF193</strain>
    </source>
</reference>
<feature type="region of interest" description="Disordered" evidence="1">
    <location>
        <begin position="193"/>
        <end position="214"/>
    </location>
</feature>
<accession>A0A251TJ92</accession>
<dbReference type="AlphaFoldDB" id="A0A251TJ92"/>
<name>A0A251TJ92_HELAN</name>
<evidence type="ECO:0000256" key="1">
    <source>
        <dbReference type="SAM" id="MobiDB-lite"/>
    </source>
</evidence>
<feature type="compositionally biased region" description="Polar residues" evidence="1">
    <location>
        <begin position="1"/>
        <end position="16"/>
    </location>
</feature>
<proteinExistence type="predicted"/>
<sequence length="394" mass="42921">MLVVFRQTTRETSSLTDPPPPMNISNGSAGKQLGPAVGVSTRRSETRSGGQRQGPAVLVFIRQASPVSGDGARRNRRRRLLSPTMIGVSDSGSAQIRVRNSGLGSDRVQFGQNSQFQMWFESTRSTELTRSTQTMRVNSARCESTQRVRVRRFGSRLLFTCSDQVQQGQRFGPGQAASCQSSWNSTVRVRLSQTEPTGSNPVNSAGRLSQTVGQLSHTNRWNGTRICESRLGNDIAKSYLASFAQEYSDSGSEFGSRLRSGSVWSEWSISDVVRVNSINSDNASQLSSVRVNTAGTGQTVRVTASVHMFGSSSARSTVRSGSSGFGSEFVEQYGSCQTQSNRANLGQTRSTQPVDSVKLWVNSVILIDGTARGFGYFSKLWHGWNRRIIGNSST</sequence>
<keyword evidence="3" id="KW-1185">Reference proteome</keyword>
<feature type="region of interest" description="Disordered" evidence="1">
    <location>
        <begin position="1"/>
        <end position="53"/>
    </location>
</feature>
<dbReference type="Proteomes" id="UP000215914">
    <property type="component" value="Chromosome 10"/>
</dbReference>
<dbReference type="InParanoid" id="A0A251TJ92"/>
<evidence type="ECO:0000313" key="3">
    <source>
        <dbReference type="Proteomes" id="UP000215914"/>
    </source>
</evidence>